<keyword evidence="14" id="KW-0675">Receptor</keyword>
<name>A0AAE1QN22_9SOLA</name>
<dbReference type="Gene3D" id="1.10.238.10">
    <property type="entry name" value="EF-hand"/>
    <property type="match status" value="1"/>
</dbReference>
<dbReference type="Pfam" id="PF16472">
    <property type="entry name" value="DUF5050"/>
    <property type="match status" value="2"/>
</dbReference>
<comment type="caution">
    <text evidence="21">The sequence shown here is derived from an EMBL/GenBank/DDBJ whole genome shotgun (WGS) entry which is preliminary data.</text>
</comment>
<keyword evidence="22" id="KW-1185">Reference proteome</keyword>
<dbReference type="SMART" id="SM00135">
    <property type="entry name" value="LY"/>
    <property type="match status" value="23"/>
</dbReference>
<evidence type="ECO:0000256" key="14">
    <source>
        <dbReference type="ARBA" id="ARBA00023170"/>
    </source>
</evidence>
<dbReference type="GO" id="GO:0006897">
    <property type="term" value="P:endocytosis"/>
    <property type="evidence" value="ECO:0007669"/>
    <property type="project" value="UniProtKB-KW"/>
</dbReference>
<evidence type="ECO:0000256" key="16">
    <source>
        <dbReference type="ARBA" id="ARBA00023180"/>
    </source>
</evidence>
<evidence type="ECO:0000256" key="10">
    <source>
        <dbReference type="ARBA" id="ARBA00022837"/>
    </source>
</evidence>
<dbReference type="GO" id="GO:0043235">
    <property type="term" value="C:receptor complex"/>
    <property type="evidence" value="ECO:0007669"/>
    <property type="project" value="TreeGrafter"/>
</dbReference>
<dbReference type="CDD" id="cd00112">
    <property type="entry name" value="LDLa"/>
    <property type="match status" value="7"/>
</dbReference>
<keyword evidence="8" id="KW-0732">Signal</keyword>
<feature type="domain" description="EGF-like" evidence="19">
    <location>
        <begin position="578"/>
        <end position="614"/>
    </location>
</feature>
<dbReference type="GO" id="GO:0005576">
    <property type="term" value="C:extracellular region"/>
    <property type="evidence" value="ECO:0007669"/>
    <property type="project" value="UniProtKB-SubCell"/>
</dbReference>
<dbReference type="SMART" id="SM00054">
    <property type="entry name" value="EFh"/>
    <property type="match status" value="1"/>
</dbReference>
<keyword evidence="15" id="KW-0168">Coated pit</keyword>
<dbReference type="PRINTS" id="PR00261">
    <property type="entry name" value="LDLRECEPTOR"/>
</dbReference>
<dbReference type="Pfam" id="PF24468">
    <property type="entry name" value="EGF_LRP2"/>
    <property type="match status" value="1"/>
</dbReference>
<dbReference type="Pfam" id="PF00057">
    <property type="entry name" value="Ldl_recept_a"/>
    <property type="match status" value="7"/>
</dbReference>
<dbReference type="InterPro" id="IPR018247">
    <property type="entry name" value="EF_Hand_1_Ca_BS"/>
</dbReference>
<dbReference type="FunFam" id="4.10.400.10:FF:000181">
    <property type="entry name" value="Low-density lipoprotein RecePtor related"/>
    <property type="match status" value="1"/>
</dbReference>
<dbReference type="PANTHER" id="PTHR22722:SF14">
    <property type="entry name" value="MEGALIN, ISOFORM A"/>
    <property type="match status" value="1"/>
</dbReference>
<dbReference type="FunFam" id="4.10.400.10:FF:000034">
    <property type="entry name" value="Low-density lipoprotein receptor-related protein 2"/>
    <property type="match status" value="1"/>
</dbReference>
<evidence type="ECO:0000313" key="22">
    <source>
        <dbReference type="Proteomes" id="UP001291623"/>
    </source>
</evidence>
<dbReference type="SUPFAM" id="SSF47473">
    <property type="entry name" value="EF-hand"/>
    <property type="match status" value="1"/>
</dbReference>
<dbReference type="InterPro" id="IPR056588">
    <property type="entry name" value="EGF_LRP2"/>
</dbReference>
<dbReference type="PROSITE" id="PS01186">
    <property type="entry name" value="EGF_2"/>
    <property type="match status" value="1"/>
</dbReference>
<dbReference type="InterPro" id="IPR002048">
    <property type="entry name" value="EF_hand_dom"/>
</dbReference>
<keyword evidence="9" id="KW-0677">Repeat</keyword>
<dbReference type="InterPro" id="IPR000033">
    <property type="entry name" value="LDLR_classB_rpt"/>
</dbReference>
<dbReference type="EMBL" id="JAVYJV010000091">
    <property type="protein sequence ID" value="KAK4336779.1"/>
    <property type="molecule type" value="Genomic_DNA"/>
</dbReference>
<evidence type="ECO:0000256" key="13">
    <source>
        <dbReference type="ARBA" id="ARBA00023157"/>
    </source>
</evidence>
<keyword evidence="12" id="KW-0472">Membrane</keyword>
<evidence type="ECO:0000259" key="20">
    <source>
        <dbReference type="PROSITE" id="PS50222"/>
    </source>
</evidence>
<keyword evidence="6" id="KW-0254">Endocytosis</keyword>
<organism evidence="21 22">
    <name type="scientific">Anisodus tanguticus</name>
    <dbReference type="NCBI Taxonomy" id="243964"/>
    <lineage>
        <taxon>Eukaryota</taxon>
        <taxon>Viridiplantae</taxon>
        <taxon>Streptophyta</taxon>
        <taxon>Embryophyta</taxon>
        <taxon>Tracheophyta</taxon>
        <taxon>Spermatophyta</taxon>
        <taxon>Magnoliopsida</taxon>
        <taxon>eudicotyledons</taxon>
        <taxon>Gunneridae</taxon>
        <taxon>Pentapetalae</taxon>
        <taxon>asterids</taxon>
        <taxon>lamiids</taxon>
        <taxon>Solanales</taxon>
        <taxon>Solanaceae</taxon>
        <taxon>Solanoideae</taxon>
        <taxon>Hyoscyameae</taxon>
        <taxon>Anisodus</taxon>
    </lineage>
</organism>
<dbReference type="GO" id="GO:0005905">
    <property type="term" value="C:clathrin-coated pit"/>
    <property type="evidence" value="ECO:0007669"/>
    <property type="project" value="UniProtKB-KW"/>
</dbReference>
<keyword evidence="11" id="KW-1133">Transmembrane helix</keyword>
<dbReference type="PROSITE" id="PS50222">
    <property type="entry name" value="EF_HAND_2"/>
    <property type="match status" value="1"/>
</dbReference>
<accession>A0AAE1QN22</accession>
<sequence length="1920" mass="216692">MHTVSRNRCKDTAEDFIEGLRHFDKDGSGYISSAELRHLLTTLGEKLTDDEVEQLLANQEDSQGANDSWAPTKSRIDISVPVNRFLKNIQLFNNFMIELRKIKEVWVSFDAFKDATFEVGVMINQDKSFNDAMVPIVSRSARFVGLDYSAKDEFIYYSDVILDVIYKIKIDGTEKDNVLASQNEGVEGLALDWITNNLYYIDSRKGTLNVLNVNNRSYRRTLLKNLKRPRAIVVHPNKGYIFYSEWDRPANISRCTLDGQNVIIFKNVLLGWPNGLSIDYENDKLYWCDALLDHIQYSNLDGSDVHTISSPRIKHPFSLVIHGQELFVTDWRLDAILSMNKVDGTNEKIIRSIEEGNIYWSDMHSKKIFRLKKGSTNVETIVSSGLDLIEGLAVDWIGQNLYWVDSKLKSIEVSTLEGKNHVVLISSKISQPRGICLDPRPGARYLFWTDWGENPRIERAGMDGSDRKIIISTKIYWPNGLTIDIPTRKLYFADSKLDYIDYCDYDGKNRRQVLAHNHYLLHPHSLTIFEDVLYWTDRQLNRVLSCHKHNGTNQTVVSHLVSQPLGIHVNHPILQPQTANPCEKANCSHICLLSPNSAGYTCKCPPGYVQQQTNDQKQTDVSCLQVDTPYLIVMKGSQLVDLSLTKTSDIRNNGFFTPIIGINNGYDFDFDKEEEFVYYLENSDNESPNSNNNGTIYKSNLKKGNATKFFNDELIGSPSCLAFDWIGRNLYIGNVKANNIMIIKAEFEDKPYSRVILANDGTDVGVAKPKSISLDPIFGYLYWLDEGGVSVSRKIGKAKMDGSNPKVLVKDNLHTLEAITIDIVNKKIYFSQSSIGVIESVDTDGQNRRTIITASANIAKPNGLAVYMNRLYYLDSIFENIIRVNLPDGTNPIKLEENVPNLRSLKVYSKRMTSDNHPCRSRNGNCQHLCVPLPNNQRKCLCSTGFKAEGDQKCEKYNSFAVVSSLNRMQGFSLDDHGEAMMPVSGANHNILHIDVNVKQNHIYWVEYNPTQLVNGLNGIYRVKPDSTERKHIISEGIGSNGIRGLTIDWIAGNLYFTNVFPHETFIEVCWLNGSNRMVLLKTTTDAPREIAVDPIKKYLFWIDYGQFPKIERAYLDGTNRTPIVISGISYPRDLTIDVATHDIYWVDVKEDAIQKISWNGQKRQTILQNLPTPFGISLLGDTMYWVDRNLRTVFKATKFADFNSTNKPYDSFKSNIDTLRDIVIFDKKNQPSASSPCSKLESFNNNQCEQLCFAMPEESTETSNYKCACASGVLSTNGKTCSDVNEYLIFTTRKEIRSVHLDPNAAGTPFLPKTNMTNVVGADFDYAQKRIFYTQIRPDSSISYFDIEHPDIAPKTVLKNNINPEGVAYDWTSKKIYWTDSANRSIYAMNLDGSNVVMIVRVERPRAIILSPCEGYMYFTDWGRLGNSGKIFRTTMAGNLKKTIVENDIIQPSGLAIDYEEKKLYWTDALREKIERSDLDGSNRETLISATIYPFAITVFGDYIYWTDLQLRGVYRAEKHTGAGVTEMVKRLEESPRDIHVFSSARQVCSENACLRNNGGCAHSCHQAPNGTVECKCNNGFKLANEGRMCVSSNVTCEANKFTCANGKCIPRLWACDGSPDCQDESDEVASFCDLHTCGPNEFRCGNGRCIFKTWQCDHEPDCTDGTDEEGCKYPPCADGEFTCSNYKCLPQAQVCNGVNDCKDKDTSDEHNSICAARNTTTTCPSGHLKCRNTNICVEPYWLCDGDNDCGDNSDEDLITCKNRTCPEGSFRCPKSHRCIPATWYCDGESDCGDGSDEPQDYCKSEKRTCYGDLFTCDNGSCIPRIYICDQDLDCADGSDEDARHQCDTRKCDEDREFTCTANKAWGRAQCIPKRWMCDGDPDCVDGADEDSAKLGCPPPEPCESGQFKCANNRCIPKL</sequence>
<dbReference type="PANTHER" id="PTHR22722">
    <property type="entry name" value="LOW-DENSITY LIPOPROTEIN RECEPTOR-RELATED PROTEIN 2-RELATED"/>
    <property type="match status" value="1"/>
</dbReference>
<dbReference type="InterPro" id="IPR011992">
    <property type="entry name" value="EF-hand-dom_pair"/>
</dbReference>
<evidence type="ECO:0000256" key="12">
    <source>
        <dbReference type="ARBA" id="ARBA00023136"/>
    </source>
</evidence>
<dbReference type="FunFam" id="2.120.10.30:FF:000241">
    <property type="entry name" value="Low-density lipoprotein receptor-related protein 6"/>
    <property type="match status" value="3"/>
</dbReference>
<keyword evidence="13" id="KW-1015">Disulfide bond</keyword>
<dbReference type="InterPro" id="IPR002172">
    <property type="entry name" value="LDrepeatLR_classA_rpt"/>
</dbReference>
<evidence type="ECO:0000256" key="17">
    <source>
        <dbReference type="ARBA" id="ARBA00037878"/>
    </source>
</evidence>
<dbReference type="SUPFAM" id="SSF57184">
    <property type="entry name" value="Growth factor receptor domain"/>
    <property type="match status" value="1"/>
</dbReference>
<dbReference type="SMART" id="SM00181">
    <property type="entry name" value="EGF"/>
    <property type="match status" value="5"/>
</dbReference>
<dbReference type="InterPro" id="IPR009030">
    <property type="entry name" value="Growth_fac_rcpt_cys_sf"/>
</dbReference>
<dbReference type="Pfam" id="PF13405">
    <property type="entry name" value="EF-hand_6"/>
    <property type="match status" value="1"/>
</dbReference>
<evidence type="ECO:0000256" key="9">
    <source>
        <dbReference type="ARBA" id="ARBA00022737"/>
    </source>
</evidence>
<dbReference type="InterPro" id="IPR011042">
    <property type="entry name" value="6-blade_b-propeller_TolB-like"/>
</dbReference>
<dbReference type="InterPro" id="IPR000742">
    <property type="entry name" value="EGF"/>
</dbReference>
<dbReference type="InterPro" id="IPR032485">
    <property type="entry name" value="LRP1-like_beta_prop"/>
</dbReference>
<evidence type="ECO:0000259" key="19">
    <source>
        <dbReference type="PROSITE" id="PS50026"/>
    </source>
</evidence>
<dbReference type="PROSITE" id="PS50026">
    <property type="entry name" value="EGF_3"/>
    <property type="match status" value="1"/>
</dbReference>
<dbReference type="Proteomes" id="UP001291623">
    <property type="component" value="Unassembled WGS sequence"/>
</dbReference>
<evidence type="ECO:0000256" key="18">
    <source>
        <dbReference type="PROSITE-ProRule" id="PRU00076"/>
    </source>
</evidence>
<evidence type="ECO:0000256" key="15">
    <source>
        <dbReference type="ARBA" id="ARBA00023176"/>
    </source>
</evidence>
<gene>
    <name evidence="21" type="ORF">RND71_043987</name>
</gene>
<dbReference type="SMART" id="SM00192">
    <property type="entry name" value="LDLa"/>
    <property type="match status" value="7"/>
</dbReference>
<proteinExistence type="predicted"/>
<dbReference type="InterPro" id="IPR051221">
    <property type="entry name" value="LDLR-related"/>
</dbReference>
<evidence type="ECO:0000256" key="11">
    <source>
        <dbReference type="ARBA" id="ARBA00022989"/>
    </source>
</evidence>
<evidence type="ECO:0000256" key="8">
    <source>
        <dbReference type="ARBA" id="ARBA00022729"/>
    </source>
</evidence>
<evidence type="ECO:0000256" key="2">
    <source>
        <dbReference type="ARBA" id="ARBA00004613"/>
    </source>
</evidence>
<keyword evidence="7" id="KW-0812">Transmembrane</keyword>
<keyword evidence="5 18" id="KW-0245">EGF-like domain</keyword>
<dbReference type="InterPro" id="IPR036055">
    <property type="entry name" value="LDL_receptor-like_sf"/>
</dbReference>
<evidence type="ECO:0000256" key="1">
    <source>
        <dbReference type="ARBA" id="ARBA00004251"/>
    </source>
</evidence>
<dbReference type="Pfam" id="PF00058">
    <property type="entry name" value="Ldl_recept_b"/>
    <property type="match status" value="6"/>
</dbReference>
<dbReference type="Gene3D" id="4.10.400.10">
    <property type="entry name" value="Low-density Lipoprotein Receptor"/>
    <property type="match status" value="7"/>
</dbReference>
<dbReference type="FunFam" id="4.10.400.10:FF:000030">
    <property type="entry name" value="Sortilin related receptor 1"/>
    <property type="match status" value="1"/>
</dbReference>
<evidence type="ECO:0000256" key="4">
    <source>
        <dbReference type="ARBA" id="ARBA00022525"/>
    </source>
</evidence>
<protein>
    <recommendedName>
        <fullName evidence="23">Low-density lipoprotein receptor-related protein 2</fullName>
    </recommendedName>
</protein>
<keyword evidence="16" id="KW-0325">Glycoprotein</keyword>
<dbReference type="PROSITE" id="PS50068">
    <property type="entry name" value="LDLRA_2"/>
    <property type="match status" value="7"/>
</dbReference>
<evidence type="ECO:0000313" key="21">
    <source>
        <dbReference type="EMBL" id="KAK4336779.1"/>
    </source>
</evidence>
<dbReference type="GO" id="GO:0005886">
    <property type="term" value="C:plasma membrane"/>
    <property type="evidence" value="ECO:0007669"/>
    <property type="project" value="UniProtKB-SubCell"/>
</dbReference>
<evidence type="ECO:0000256" key="3">
    <source>
        <dbReference type="ARBA" id="ARBA00022475"/>
    </source>
</evidence>
<evidence type="ECO:0008006" key="23">
    <source>
        <dbReference type="Google" id="ProtNLM"/>
    </source>
</evidence>
<dbReference type="CDD" id="cd00051">
    <property type="entry name" value="EFh"/>
    <property type="match status" value="1"/>
</dbReference>
<dbReference type="FunFam" id="4.10.400.10:FF:000005">
    <property type="entry name" value="low-density lipoprotein receptor-related protein 1B"/>
    <property type="match status" value="2"/>
</dbReference>
<evidence type="ECO:0000256" key="7">
    <source>
        <dbReference type="ARBA" id="ARBA00022692"/>
    </source>
</evidence>
<comment type="subcellular location">
    <subcellularLocation>
        <location evidence="1">Cell membrane</location>
        <topology evidence="1">Single-pass type I membrane protein</topology>
    </subcellularLocation>
    <subcellularLocation>
        <location evidence="17">Membrane</location>
        <location evidence="17">Coated pit</location>
    </subcellularLocation>
    <subcellularLocation>
        <location evidence="2">Secreted</location>
    </subcellularLocation>
</comment>
<dbReference type="GO" id="GO:0005509">
    <property type="term" value="F:calcium ion binding"/>
    <property type="evidence" value="ECO:0007669"/>
    <property type="project" value="InterPro"/>
</dbReference>
<dbReference type="Gene3D" id="2.120.10.30">
    <property type="entry name" value="TolB, C-terminal domain"/>
    <property type="match status" value="5"/>
</dbReference>
<feature type="domain" description="EF-hand" evidence="20">
    <location>
        <begin position="11"/>
        <end position="46"/>
    </location>
</feature>
<dbReference type="PROSITE" id="PS01209">
    <property type="entry name" value="LDLRA_1"/>
    <property type="match status" value="3"/>
</dbReference>
<dbReference type="SUPFAM" id="SSF63825">
    <property type="entry name" value="YWTD domain"/>
    <property type="match status" value="5"/>
</dbReference>
<dbReference type="SUPFAM" id="SSF57424">
    <property type="entry name" value="LDL receptor-like module"/>
    <property type="match status" value="7"/>
</dbReference>
<keyword evidence="4" id="KW-0964">Secreted</keyword>
<keyword evidence="3" id="KW-1003">Cell membrane</keyword>
<dbReference type="PROSITE" id="PS51120">
    <property type="entry name" value="LDLRB"/>
    <property type="match status" value="12"/>
</dbReference>
<dbReference type="FunFam" id="1.10.238.10:FF:000003">
    <property type="entry name" value="Calmodulin A"/>
    <property type="match status" value="1"/>
</dbReference>
<dbReference type="PROSITE" id="PS00018">
    <property type="entry name" value="EF_HAND_1"/>
    <property type="match status" value="1"/>
</dbReference>
<evidence type="ECO:0000256" key="6">
    <source>
        <dbReference type="ARBA" id="ARBA00022583"/>
    </source>
</evidence>
<reference evidence="21" key="1">
    <citation type="submission" date="2023-12" db="EMBL/GenBank/DDBJ databases">
        <title>Genome assembly of Anisodus tanguticus.</title>
        <authorList>
            <person name="Wang Y.-J."/>
        </authorList>
    </citation>
    <scope>NUCLEOTIDE SEQUENCE</scope>
    <source>
        <strain evidence="21">KB-2021</strain>
        <tissue evidence="21">Leaf</tissue>
    </source>
</reference>
<evidence type="ECO:0000256" key="5">
    <source>
        <dbReference type="ARBA" id="ARBA00022536"/>
    </source>
</evidence>
<comment type="caution">
    <text evidence="18">Lacks conserved residue(s) required for the propagation of feature annotation.</text>
</comment>
<dbReference type="InterPro" id="IPR023415">
    <property type="entry name" value="LDLR_class-A_CS"/>
</dbReference>
<keyword evidence="10" id="KW-0106">Calcium</keyword>
<dbReference type="FunFam" id="2.120.10.30:FF:000035">
    <property type="entry name" value="Low-density lipoprotein receptor-related protein 2"/>
    <property type="match status" value="1"/>
</dbReference>